<dbReference type="OrthoDB" id="3031666at2759"/>
<accession>A0A9W8J5T0</accession>
<dbReference type="Proteomes" id="UP001140091">
    <property type="component" value="Unassembled WGS sequence"/>
</dbReference>
<proteinExistence type="predicted"/>
<feature type="compositionally biased region" description="Polar residues" evidence="1">
    <location>
        <begin position="165"/>
        <end position="179"/>
    </location>
</feature>
<evidence type="ECO:0000256" key="1">
    <source>
        <dbReference type="SAM" id="MobiDB-lite"/>
    </source>
</evidence>
<dbReference type="EMBL" id="JANBPK010000862">
    <property type="protein sequence ID" value="KAJ2929681.1"/>
    <property type="molecule type" value="Genomic_DNA"/>
</dbReference>
<feature type="compositionally biased region" description="Acidic residues" evidence="1">
    <location>
        <begin position="85"/>
        <end position="124"/>
    </location>
</feature>
<evidence type="ECO:0000313" key="2">
    <source>
        <dbReference type="EMBL" id="KAJ2929681.1"/>
    </source>
</evidence>
<evidence type="ECO:0000313" key="3">
    <source>
        <dbReference type="Proteomes" id="UP001140091"/>
    </source>
</evidence>
<feature type="non-terminal residue" evidence="2">
    <location>
        <position position="498"/>
    </location>
</feature>
<feature type="compositionally biased region" description="Basic and acidic residues" evidence="1">
    <location>
        <begin position="125"/>
        <end position="144"/>
    </location>
</feature>
<name>A0A9W8J5T0_9AGAR</name>
<reference evidence="2" key="1">
    <citation type="submission" date="2022-06" db="EMBL/GenBank/DDBJ databases">
        <title>Genome Sequence of Candolleomyces eurysporus.</title>
        <authorList>
            <person name="Buettner E."/>
        </authorList>
    </citation>
    <scope>NUCLEOTIDE SEQUENCE</scope>
    <source>
        <strain evidence="2">VTCC 930004</strain>
    </source>
</reference>
<comment type="caution">
    <text evidence="2">The sequence shown here is derived from an EMBL/GenBank/DDBJ whole genome shotgun (WGS) entry which is preliminary data.</text>
</comment>
<organism evidence="2 3">
    <name type="scientific">Candolleomyces eurysporus</name>
    <dbReference type="NCBI Taxonomy" id="2828524"/>
    <lineage>
        <taxon>Eukaryota</taxon>
        <taxon>Fungi</taxon>
        <taxon>Dikarya</taxon>
        <taxon>Basidiomycota</taxon>
        <taxon>Agaricomycotina</taxon>
        <taxon>Agaricomycetes</taxon>
        <taxon>Agaricomycetidae</taxon>
        <taxon>Agaricales</taxon>
        <taxon>Agaricineae</taxon>
        <taxon>Psathyrellaceae</taxon>
        <taxon>Candolleomyces</taxon>
    </lineage>
</organism>
<feature type="compositionally biased region" description="Basic and acidic residues" evidence="1">
    <location>
        <begin position="464"/>
        <end position="491"/>
    </location>
</feature>
<feature type="region of interest" description="Disordered" evidence="1">
    <location>
        <begin position="419"/>
        <end position="498"/>
    </location>
</feature>
<keyword evidence="3" id="KW-1185">Reference proteome</keyword>
<feature type="region of interest" description="Disordered" evidence="1">
    <location>
        <begin position="83"/>
        <end position="180"/>
    </location>
</feature>
<protein>
    <submittedName>
        <fullName evidence="2">Uncharacterized protein</fullName>
    </submittedName>
</protein>
<sequence length="498" mass="54428">MPPSANTGGATLLNRIRSLRRSQTRLRRDVTQFIQSSERVNRAQVICVVNAHLRALGFRISHHGAELHGVEGGVAVSVAPAVGNESEEDDADSDGSTDADAEGETDEEDAVEREDEAEDDDQEKEEEKREDQGSGEAGAHRAEGLKQAVPVKPSTSLSEEKENQHVSPNRGSGKSTKCTIGTRGRALGDIQNTTEGDTVPQAEVVSAHCNPSSLQVPRQNGPTPGRQTVMPTSQYFQPRILPQAPAFRYNENAFLQPQYLSVPPFQSSTSVSGQTHNGLSVPLHHRQPLQQRAVYPGPRPQVMQHQPQQAQPQIMYPNQMPQVNINRFQSYAEELANYHHAQLVRRLMPVPAAPTFPMWNPNFQQFYGGSFVGQPMLAPHQVMVPVYDHRVGVGHGGYAHFTGNGPQIAAPHPVRPMQQLPILNTSTPGHTPGHALAPVEGAPAIPRGPANNPQAVQASDEEGKEGRSNDEKEELKRAESDHKSEDEDRGAMKKRKIS</sequence>
<dbReference type="AlphaFoldDB" id="A0A9W8J5T0"/>
<gene>
    <name evidence="2" type="ORF">H1R20_g7428</name>
</gene>